<feature type="region of interest" description="Disordered" evidence="1">
    <location>
        <begin position="35"/>
        <end position="259"/>
    </location>
</feature>
<reference evidence="2" key="1">
    <citation type="submission" date="2022-03" db="EMBL/GenBank/DDBJ databases">
        <authorList>
            <person name="Martin C."/>
        </authorList>
    </citation>
    <scope>NUCLEOTIDE SEQUENCE</scope>
</reference>
<name>A0A8S4P9I7_OWEFU</name>
<feature type="compositionally biased region" description="Basic and acidic residues" evidence="1">
    <location>
        <begin position="60"/>
        <end position="72"/>
    </location>
</feature>
<feature type="region of interest" description="Disordered" evidence="1">
    <location>
        <begin position="273"/>
        <end position="299"/>
    </location>
</feature>
<comment type="caution">
    <text evidence="2">The sequence shown here is derived from an EMBL/GenBank/DDBJ whole genome shotgun (WGS) entry which is preliminary data.</text>
</comment>
<evidence type="ECO:0000256" key="1">
    <source>
        <dbReference type="SAM" id="MobiDB-lite"/>
    </source>
</evidence>
<feature type="non-terminal residue" evidence="2">
    <location>
        <position position="386"/>
    </location>
</feature>
<proteinExistence type="predicted"/>
<feature type="region of interest" description="Disordered" evidence="1">
    <location>
        <begin position="318"/>
        <end position="386"/>
    </location>
</feature>
<protein>
    <submittedName>
        <fullName evidence="2">Uncharacterized protein</fullName>
    </submittedName>
</protein>
<keyword evidence="3" id="KW-1185">Reference proteome</keyword>
<gene>
    <name evidence="2" type="ORF">OFUS_LOCUS15196</name>
</gene>
<dbReference type="EMBL" id="CAIIXF020000007">
    <property type="protein sequence ID" value="CAH1789918.1"/>
    <property type="molecule type" value="Genomic_DNA"/>
</dbReference>
<dbReference type="AlphaFoldDB" id="A0A8S4P9I7"/>
<organism evidence="2 3">
    <name type="scientific">Owenia fusiformis</name>
    <name type="common">Polychaete worm</name>
    <dbReference type="NCBI Taxonomy" id="6347"/>
    <lineage>
        <taxon>Eukaryota</taxon>
        <taxon>Metazoa</taxon>
        <taxon>Spiralia</taxon>
        <taxon>Lophotrochozoa</taxon>
        <taxon>Annelida</taxon>
        <taxon>Polychaeta</taxon>
        <taxon>Sedentaria</taxon>
        <taxon>Canalipalpata</taxon>
        <taxon>Sabellida</taxon>
        <taxon>Oweniida</taxon>
        <taxon>Oweniidae</taxon>
        <taxon>Owenia</taxon>
    </lineage>
</organism>
<feature type="compositionally biased region" description="Polar residues" evidence="1">
    <location>
        <begin position="289"/>
        <end position="299"/>
    </location>
</feature>
<feature type="compositionally biased region" description="Polar residues" evidence="1">
    <location>
        <begin position="184"/>
        <end position="204"/>
    </location>
</feature>
<feature type="non-terminal residue" evidence="2">
    <location>
        <position position="1"/>
    </location>
</feature>
<sequence>DLDNRLRERDKIDSSVTMQTVGVAQPAFGQPNVQVSKPKVLGYDPHGVELPPPGQGQYYRRREDRRLRHRDSSGSLSSTDGGGQSAEGSGHIAKNQMFPNYTDYTPRKPPISPRSPRSHHSSKTSTSREDDQKLVSPRSRAGEEDSNSFVFTVPDDEPTQKHAYHGPGRPLSFEETDTIPVRGQHSTVNAPATTAANKPIQDTPNAHPHRLPSYPSSGSVSSSSYQSMSDQSSFNQTPPPYQRTGQTKHKPPPIQVPVEEPQVSYKDVKAQLSPVRKNQISPSKIGANQRFSPKSTRKTNTAIPEDLAKINALRKAFAPSPDGKQATGDASGALRVLKGRVQSHLSPSSSRSESLSPSPIVQPAIQDPPSAIHKGASLDNIVKPIP</sequence>
<accession>A0A8S4P9I7</accession>
<dbReference type="Proteomes" id="UP000749559">
    <property type="component" value="Unassembled WGS sequence"/>
</dbReference>
<evidence type="ECO:0000313" key="2">
    <source>
        <dbReference type="EMBL" id="CAH1789918.1"/>
    </source>
</evidence>
<feature type="compositionally biased region" description="Low complexity" evidence="1">
    <location>
        <begin position="212"/>
        <end position="233"/>
    </location>
</feature>
<evidence type="ECO:0000313" key="3">
    <source>
        <dbReference type="Proteomes" id="UP000749559"/>
    </source>
</evidence>
<feature type="compositionally biased region" description="Low complexity" evidence="1">
    <location>
        <begin position="343"/>
        <end position="359"/>
    </location>
</feature>